<reference evidence="3 4" key="1">
    <citation type="submission" date="2019-03" db="EMBL/GenBank/DDBJ databases">
        <title>Genomic Encyclopedia of Type Strains, Phase IV (KMG-IV): sequencing the most valuable type-strain genomes for metagenomic binning, comparative biology and taxonomic classification.</title>
        <authorList>
            <person name="Goeker M."/>
        </authorList>
    </citation>
    <scope>NUCLEOTIDE SEQUENCE [LARGE SCALE GENOMIC DNA]</scope>
    <source>
        <strain evidence="3 4">DSM 102940</strain>
    </source>
</reference>
<dbReference type="OrthoDB" id="2207344at2"/>
<protein>
    <recommendedName>
        <fullName evidence="5">Phage integrase family protein</fullName>
    </recommendedName>
</protein>
<sequence length="575" mass="67947">MSGFNIKKSKKVEAINYVVSYTKFFEFQEDDIEKYRSKFNELKENNTVIQGNFEDEKWVLRGKERKAYFDFDYEFNKKLNLAMKAFILVKIYDQKLDPRTLIMSLSGINYIIKNTNCLDISTVENFAERLKAKKNNYIINDVIGAGYDFLCFYDYKNSEQFRNIIKQYNYKKYTNREIPDLYSMILFNDVLNDFVSHCIQEEKEKYFPVIIWWRITSCIPMRPIELATLETNSAKIVNGKYILSILNAKEKFSGNDTLEQTYRHVEIPKELFDLIHEFNNNNNQEGNEKYLFNYDIYANHYKIKRSFDKFLDIHEDNYAGTARFYGLLNKFYLEIIEKRYGYIAISSEEKSKGNKDGFYVERITPGDTRHFAICNLYLQGINPLTIARLAGHTTIYTQLSYSNHMNTFAKSKVKLLADEIRRRRKMENEETSFMKTKNVYKKSLFFNIDSHKNVIPVENGYCIDADFPNNCVVGNCEDECENFRYALDKDKGIIELTDKSKAYGKDIEKHIKILMKIIRKNSLNKNNINKNKCFDIKEQEEIGRCSKMIQKSIVNKAFVDSYILDAREVENIDEK</sequence>
<dbReference type="Proteomes" id="UP000294919">
    <property type="component" value="Unassembled WGS sequence"/>
</dbReference>
<proteinExistence type="predicted"/>
<evidence type="ECO:0008006" key="5">
    <source>
        <dbReference type="Google" id="ProtNLM"/>
    </source>
</evidence>
<dbReference type="EMBL" id="SLWV01000002">
    <property type="protein sequence ID" value="TCO79425.1"/>
    <property type="molecule type" value="Genomic_DNA"/>
</dbReference>
<dbReference type="GO" id="GO:0015074">
    <property type="term" value="P:DNA integration"/>
    <property type="evidence" value="ECO:0007669"/>
    <property type="project" value="InterPro"/>
</dbReference>
<dbReference type="Gene3D" id="1.10.443.10">
    <property type="entry name" value="Intergrase catalytic core"/>
    <property type="match status" value="1"/>
</dbReference>
<dbReference type="GO" id="GO:0003677">
    <property type="term" value="F:DNA binding"/>
    <property type="evidence" value="ECO:0007669"/>
    <property type="project" value="InterPro"/>
</dbReference>
<dbReference type="InterPro" id="IPR013762">
    <property type="entry name" value="Integrase-like_cat_sf"/>
</dbReference>
<evidence type="ECO:0000313" key="3">
    <source>
        <dbReference type="EMBL" id="TCO79425.1"/>
    </source>
</evidence>
<feature type="coiled-coil region" evidence="2">
    <location>
        <begin position="25"/>
        <end position="52"/>
    </location>
</feature>
<comment type="caution">
    <text evidence="3">The sequence shown here is derived from an EMBL/GenBank/DDBJ whole genome shotgun (WGS) entry which is preliminary data.</text>
</comment>
<gene>
    <name evidence="3" type="ORF">EV214_102144</name>
</gene>
<evidence type="ECO:0000313" key="4">
    <source>
        <dbReference type="Proteomes" id="UP000294919"/>
    </source>
</evidence>
<keyword evidence="1" id="KW-0233">DNA recombination</keyword>
<dbReference type="GO" id="GO:0006310">
    <property type="term" value="P:DNA recombination"/>
    <property type="evidence" value="ECO:0007669"/>
    <property type="project" value="UniProtKB-KW"/>
</dbReference>
<accession>A0A4R2LJ86</accession>
<dbReference type="AlphaFoldDB" id="A0A4R2LJ86"/>
<dbReference type="InterPro" id="IPR011010">
    <property type="entry name" value="DNA_brk_join_enz"/>
</dbReference>
<keyword evidence="2" id="KW-0175">Coiled coil</keyword>
<evidence type="ECO:0000256" key="1">
    <source>
        <dbReference type="ARBA" id="ARBA00023172"/>
    </source>
</evidence>
<dbReference type="SUPFAM" id="SSF56349">
    <property type="entry name" value="DNA breaking-rejoining enzymes"/>
    <property type="match status" value="1"/>
</dbReference>
<keyword evidence="4" id="KW-1185">Reference proteome</keyword>
<organism evidence="3 4">
    <name type="scientific">Marinisporobacter balticus</name>
    <dbReference type="NCBI Taxonomy" id="2018667"/>
    <lineage>
        <taxon>Bacteria</taxon>
        <taxon>Bacillati</taxon>
        <taxon>Bacillota</taxon>
        <taxon>Clostridia</taxon>
        <taxon>Peptostreptococcales</taxon>
        <taxon>Thermotaleaceae</taxon>
        <taxon>Marinisporobacter</taxon>
    </lineage>
</organism>
<name>A0A4R2LJ86_9FIRM</name>
<dbReference type="RefSeq" id="WP_132242300.1">
    <property type="nucleotide sequence ID" value="NZ_SLWV01000002.1"/>
</dbReference>
<evidence type="ECO:0000256" key="2">
    <source>
        <dbReference type="SAM" id="Coils"/>
    </source>
</evidence>